<protein>
    <submittedName>
        <fullName evidence="3">DUF3040 family protein</fullName>
    </submittedName>
</protein>
<keyword evidence="4" id="KW-1185">Reference proteome</keyword>
<dbReference type="OrthoDB" id="5244024at2"/>
<evidence type="ECO:0000313" key="4">
    <source>
        <dbReference type="Proteomes" id="UP000320806"/>
    </source>
</evidence>
<feature type="compositionally biased region" description="Basic and acidic residues" evidence="1">
    <location>
        <begin position="135"/>
        <end position="147"/>
    </location>
</feature>
<gene>
    <name evidence="3" type="ORF">FB459_1706</name>
</gene>
<sequence length="147" mass="16267">MPLSEHEQRMLEQMERALSEEDPKFASQMRAVTSPRRGRLMIAAFGMMMGLAVAVVGVMNNLIWLGVVGFVVMVAVAAWAFNGSGSAANLGTVQDDGTVRPAEPRGHRPRGGRGRGVSVSRPGKQRSSGSFMQRLEARWEKRRREQW</sequence>
<comment type="caution">
    <text evidence="3">The sequence shown here is derived from an EMBL/GenBank/DDBJ whole genome shotgun (WGS) entry which is preliminary data.</text>
</comment>
<feature type="transmembrane region" description="Helical" evidence="2">
    <location>
        <begin position="62"/>
        <end position="81"/>
    </location>
</feature>
<dbReference type="AlphaFoldDB" id="A0A542EG06"/>
<evidence type="ECO:0000256" key="1">
    <source>
        <dbReference type="SAM" id="MobiDB-lite"/>
    </source>
</evidence>
<feature type="region of interest" description="Disordered" evidence="1">
    <location>
        <begin position="85"/>
        <end position="147"/>
    </location>
</feature>
<feature type="transmembrane region" description="Helical" evidence="2">
    <location>
        <begin position="38"/>
        <end position="56"/>
    </location>
</feature>
<evidence type="ECO:0000313" key="3">
    <source>
        <dbReference type="EMBL" id="TQJ14258.1"/>
    </source>
</evidence>
<organism evidence="3 4">
    <name type="scientific">Yimella lutea</name>
    <dbReference type="NCBI Taxonomy" id="587872"/>
    <lineage>
        <taxon>Bacteria</taxon>
        <taxon>Bacillati</taxon>
        <taxon>Actinomycetota</taxon>
        <taxon>Actinomycetes</taxon>
        <taxon>Micrococcales</taxon>
        <taxon>Dermacoccaceae</taxon>
        <taxon>Yimella</taxon>
    </lineage>
</organism>
<proteinExistence type="predicted"/>
<dbReference type="RefSeq" id="WP_141928114.1">
    <property type="nucleotide sequence ID" value="NZ_BAABCI010000034.1"/>
</dbReference>
<dbReference type="Pfam" id="PF11239">
    <property type="entry name" value="DUF3040"/>
    <property type="match status" value="1"/>
</dbReference>
<name>A0A542EG06_9MICO</name>
<dbReference type="Proteomes" id="UP000320806">
    <property type="component" value="Unassembled WGS sequence"/>
</dbReference>
<reference evidence="3 4" key="1">
    <citation type="submission" date="2019-06" db="EMBL/GenBank/DDBJ databases">
        <title>Sequencing the genomes of 1000 actinobacteria strains.</title>
        <authorList>
            <person name="Klenk H.-P."/>
        </authorList>
    </citation>
    <scope>NUCLEOTIDE SEQUENCE [LARGE SCALE GENOMIC DNA]</scope>
    <source>
        <strain evidence="3 4">DSM 19828</strain>
    </source>
</reference>
<keyword evidence="2" id="KW-0472">Membrane</keyword>
<dbReference type="EMBL" id="VFMO01000001">
    <property type="protein sequence ID" value="TQJ14258.1"/>
    <property type="molecule type" value="Genomic_DNA"/>
</dbReference>
<evidence type="ECO:0000256" key="2">
    <source>
        <dbReference type="SAM" id="Phobius"/>
    </source>
</evidence>
<accession>A0A542EG06</accession>
<keyword evidence="2" id="KW-0812">Transmembrane</keyword>
<dbReference type="InterPro" id="IPR021401">
    <property type="entry name" value="DUF3040"/>
</dbReference>
<keyword evidence="2" id="KW-1133">Transmembrane helix</keyword>